<dbReference type="Proteomes" id="UP000262142">
    <property type="component" value="Unassembled WGS sequence"/>
</dbReference>
<sequence length="57" mass="6939">MKNASFLYLFPFFQISLIGQANIFLEETLNDFRIEEEINPCGDKFKYFWWEKILQIV</sequence>
<accession>A0A383TWB4</accession>
<evidence type="ECO:0000313" key="1">
    <source>
        <dbReference type="EMBL" id="SZD71449.1"/>
    </source>
</evidence>
<protein>
    <submittedName>
        <fullName evidence="1">Uncharacterized protein</fullName>
    </submittedName>
</protein>
<organism evidence="1 2">
    <name type="scientific">Candidatus Ornithobacterium hominis</name>
    <dbReference type="NCBI Taxonomy" id="2497989"/>
    <lineage>
        <taxon>Bacteria</taxon>
        <taxon>Pseudomonadati</taxon>
        <taxon>Bacteroidota</taxon>
        <taxon>Flavobacteriia</taxon>
        <taxon>Flavobacteriales</taxon>
        <taxon>Weeksellaceae</taxon>
        <taxon>Ornithobacterium</taxon>
    </lineage>
</organism>
<evidence type="ECO:0000313" key="2">
    <source>
        <dbReference type="Proteomes" id="UP000262142"/>
    </source>
</evidence>
<proteinExistence type="predicted"/>
<name>A0A383TWB4_9FLAO</name>
<gene>
    <name evidence="1" type="ORF">SAMEA104719789_00548</name>
</gene>
<dbReference type="AlphaFoldDB" id="A0A383TWB4"/>
<dbReference type="EMBL" id="UNSC01000001">
    <property type="protein sequence ID" value="SZD71449.1"/>
    <property type="molecule type" value="Genomic_DNA"/>
</dbReference>
<keyword evidence="2" id="KW-1185">Reference proteome</keyword>
<reference evidence="1 2" key="1">
    <citation type="submission" date="2018-09" db="EMBL/GenBank/DDBJ databases">
        <authorList>
            <consortium name="Pathogen Informatics"/>
        </authorList>
    </citation>
    <scope>NUCLEOTIDE SEQUENCE [LARGE SCALE GENOMIC DNA]</scope>
    <source>
        <strain evidence="1 2">OH-22767</strain>
    </source>
</reference>